<gene>
    <name evidence="2" type="ORF">MKZ38_002847</name>
</gene>
<feature type="region of interest" description="Disordered" evidence="1">
    <location>
        <begin position="104"/>
        <end position="187"/>
    </location>
</feature>
<feature type="compositionally biased region" description="Low complexity" evidence="1">
    <location>
        <begin position="8"/>
        <end position="25"/>
    </location>
</feature>
<dbReference type="EMBL" id="JAKWBI020000018">
    <property type="protein sequence ID" value="KAJ2906132.1"/>
    <property type="molecule type" value="Genomic_DNA"/>
</dbReference>
<comment type="caution">
    <text evidence="2">The sequence shown here is derived from an EMBL/GenBank/DDBJ whole genome shotgun (WGS) entry which is preliminary data.</text>
</comment>
<protein>
    <submittedName>
        <fullName evidence="2">Uncharacterized protein</fullName>
    </submittedName>
</protein>
<evidence type="ECO:0000313" key="2">
    <source>
        <dbReference type="EMBL" id="KAJ2906132.1"/>
    </source>
</evidence>
<evidence type="ECO:0000313" key="3">
    <source>
        <dbReference type="Proteomes" id="UP001201980"/>
    </source>
</evidence>
<keyword evidence="3" id="KW-1185">Reference proteome</keyword>
<feature type="region of interest" description="Disordered" evidence="1">
    <location>
        <begin position="1"/>
        <end position="92"/>
    </location>
</feature>
<feature type="compositionally biased region" description="Basic and acidic residues" evidence="1">
    <location>
        <begin position="158"/>
        <end position="187"/>
    </location>
</feature>
<feature type="compositionally biased region" description="Gly residues" evidence="1">
    <location>
        <begin position="148"/>
        <end position="157"/>
    </location>
</feature>
<evidence type="ECO:0000256" key="1">
    <source>
        <dbReference type="SAM" id="MobiDB-lite"/>
    </source>
</evidence>
<organism evidence="2 3">
    <name type="scientific">Zalerion maritima</name>
    <dbReference type="NCBI Taxonomy" id="339359"/>
    <lineage>
        <taxon>Eukaryota</taxon>
        <taxon>Fungi</taxon>
        <taxon>Dikarya</taxon>
        <taxon>Ascomycota</taxon>
        <taxon>Pezizomycotina</taxon>
        <taxon>Sordariomycetes</taxon>
        <taxon>Lulworthiomycetidae</taxon>
        <taxon>Lulworthiales</taxon>
        <taxon>Lulworthiaceae</taxon>
        <taxon>Zalerion</taxon>
    </lineage>
</organism>
<accession>A0AAD5WXP7</accession>
<dbReference type="AlphaFoldDB" id="A0AAD5WXP7"/>
<proteinExistence type="predicted"/>
<dbReference type="Proteomes" id="UP001201980">
    <property type="component" value="Unassembled WGS sequence"/>
</dbReference>
<name>A0AAD5WXP7_9PEZI</name>
<sequence length="187" mass="19647">MCSDDSKSSSGSGSSPSSGSSNSRSHLAPPPRLEPHGDADLFSLVMTDIDSDAVNTSQTPLSSPPSPDPIDAGEMSKDFHEAGHGDPFSLVDRMPVVVVVVASLSASMSPDMDTGAGRSGSAGREEKQEEEEEGSDGDGRGSKNRSGSGNGTSGGGSEGKKRETKTERTVYEDSEFLKRTDKRWYEE</sequence>
<reference evidence="2" key="1">
    <citation type="submission" date="2022-07" db="EMBL/GenBank/DDBJ databases">
        <title>Draft genome sequence of Zalerion maritima ATCC 34329, a (micro)plastics degrading marine fungus.</title>
        <authorList>
            <person name="Paco A."/>
            <person name="Goncalves M.F.M."/>
            <person name="Rocha-Santos T.A.P."/>
            <person name="Alves A."/>
        </authorList>
    </citation>
    <scope>NUCLEOTIDE SEQUENCE</scope>
    <source>
        <strain evidence="2">ATCC 34329</strain>
    </source>
</reference>
<feature type="compositionally biased region" description="Basic and acidic residues" evidence="1">
    <location>
        <begin position="74"/>
        <end position="84"/>
    </location>
</feature>